<protein>
    <submittedName>
        <fullName evidence="2">Uncharacterized protein</fullName>
    </submittedName>
</protein>
<evidence type="ECO:0000313" key="2">
    <source>
        <dbReference type="EMBL" id="KAK3856945.1"/>
    </source>
</evidence>
<name>A0AAE1BXY8_PETCI</name>
<dbReference type="Proteomes" id="UP001286313">
    <property type="component" value="Unassembled WGS sequence"/>
</dbReference>
<gene>
    <name evidence="2" type="ORF">Pcinc_036769</name>
</gene>
<dbReference type="AlphaFoldDB" id="A0AAE1BXY8"/>
<dbReference type="EMBL" id="JAWQEG010005740">
    <property type="protein sequence ID" value="KAK3856945.1"/>
    <property type="molecule type" value="Genomic_DNA"/>
</dbReference>
<organism evidence="2 3">
    <name type="scientific">Petrolisthes cinctipes</name>
    <name type="common">Flat porcelain crab</name>
    <dbReference type="NCBI Taxonomy" id="88211"/>
    <lineage>
        <taxon>Eukaryota</taxon>
        <taxon>Metazoa</taxon>
        <taxon>Ecdysozoa</taxon>
        <taxon>Arthropoda</taxon>
        <taxon>Crustacea</taxon>
        <taxon>Multicrustacea</taxon>
        <taxon>Malacostraca</taxon>
        <taxon>Eumalacostraca</taxon>
        <taxon>Eucarida</taxon>
        <taxon>Decapoda</taxon>
        <taxon>Pleocyemata</taxon>
        <taxon>Anomura</taxon>
        <taxon>Galatheoidea</taxon>
        <taxon>Porcellanidae</taxon>
        <taxon>Petrolisthes</taxon>
    </lineage>
</organism>
<keyword evidence="3" id="KW-1185">Reference proteome</keyword>
<evidence type="ECO:0000313" key="3">
    <source>
        <dbReference type="Proteomes" id="UP001286313"/>
    </source>
</evidence>
<feature type="region of interest" description="Disordered" evidence="1">
    <location>
        <begin position="56"/>
        <end position="130"/>
    </location>
</feature>
<reference evidence="2" key="1">
    <citation type="submission" date="2023-10" db="EMBL/GenBank/DDBJ databases">
        <title>Genome assemblies of two species of porcelain crab, Petrolisthes cinctipes and Petrolisthes manimaculis (Anomura: Porcellanidae).</title>
        <authorList>
            <person name="Angst P."/>
        </authorList>
    </citation>
    <scope>NUCLEOTIDE SEQUENCE</scope>
    <source>
        <strain evidence="2">PB745_01</strain>
        <tissue evidence="2">Gill</tissue>
    </source>
</reference>
<proteinExistence type="predicted"/>
<accession>A0AAE1BXY8</accession>
<evidence type="ECO:0000256" key="1">
    <source>
        <dbReference type="SAM" id="MobiDB-lite"/>
    </source>
</evidence>
<comment type="caution">
    <text evidence="2">The sequence shown here is derived from an EMBL/GenBank/DDBJ whole genome shotgun (WGS) entry which is preliminary data.</text>
</comment>
<sequence length="130" mass="14007">MPILPPHVRQNVHCLDRSPFDSNIGIVSFSGSSRSAAHNRGRRRRRREAVRVGAWRESGPGGRWVGREQDRGGGGSSGDWSAVLVGGGGGPLHLSPARSVRYGTSVRLHRPPPVASDTVSGTQVRRPRLC</sequence>